<dbReference type="EMBL" id="FNFF01000009">
    <property type="protein sequence ID" value="SDK58503.1"/>
    <property type="molecule type" value="Genomic_DNA"/>
</dbReference>
<feature type="non-terminal residue" evidence="1">
    <location>
        <position position="1"/>
    </location>
</feature>
<dbReference type="Gene3D" id="1.10.287.1060">
    <property type="entry name" value="ESAT-6-like"/>
    <property type="match status" value="1"/>
</dbReference>
<gene>
    <name evidence="1" type="ORF">SAMN05421806_1091</name>
</gene>
<reference evidence="1 2" key="1">
    <citation type="submission" date="2016-10" db="EMBL/GenBank/DDBJ databases">
        <authorList>
            <person name="de Groot N.N."/>
        </authorList>
    </citation>
    <scope>NUCLEOTIDE SEQUENCE [LARGE SCALE GENOMIC DNA]</scope>
    <source>
        <strain evidence="1 2">CGMCC 4.5727</strain>
    </source>
</reference>
<dbReference type="AlphaFoldDB" id="A0A1G9D3U4"/>
<proteinExistence type="predicted"/>
<evidence type="ECO:0000313" key="1">
    <source>
        <dbReference type="EMBL" id="SDK58503.1"/>
    </source>
</evidence>
<dbReference type="NCBIfam" id="NF035935">
    <property type="entry name" value="ESAT6_3"/>
    <property type="match status" value="1"/>
</dbReference>
<sequence length="114" mass="12564">RRTLRLGDLTVMAANADRRSYDMAASSDAQGNIQGVIARLEQVITDRDRQVKAAMADFQADGVSDSYHDKELRWNNASNEVRNIIQLLKTTLEKNDGTAQQTLSRAKAAVDSIG</sequence>
<name>A0A1G9D3U4_9ACTN</name>
<keyword evidence="2" id="KW-1185">Reference proteome</keyword>
<dbReference type="InterPro" id="IPR048032">
    <property type="entry name" value="ESAT6-like"/>
</dbReference>
<protein>
    <submittedName>
        <fullName evidence="1">Uncharacterized protein</fullName>
    </submittedName>
</protein>
<dbReference type="Proteomes" id="UP000199155">
    <property type="component" value="Unassembled WGS sequence"/>
</dbReference>
<accession>A0A1G9D3U4</accession>
<evidence type="ECO:0000313" key="2">
    <source>
        <dbReference type="Proteomes" id="UP000199155"/>
    </source>
</evidence>
<organism evidence="1 2">
    <name type="scientific">Streptomyces indicus</name>
    <dbReference type="NCBI Taxonomy" id="417292"/>
    <lineage>
        <taxon>Bacteria</taxon>
        <taxon>Bacillati</taxon>
        <taxon>Actinomycetota</taxon>
        <taxon>Actinomycetes</taxon>
        <taxon>Kitasatosporales</taxon>
        <taxon>Streptomycetaceae</taxon>
        <taxon>Streptomyces</taxon>
    </lineage>
</organism>